<organism evidence="6 7">
    <name type="scientific">Roseivivax lentus</name>
    <dbReference type="NCBI Taxonomy" id="633194"/>
    <lineage>
        <taxon>Bacteria</taxon>
        <taxon>Pseudomonadati</taxon>
        <taxon>Pseudomonadota</taxon>
        <taxon>Alphaproteobacteria</taxon>
        <taxon>Rhodobacterales</taxon>
        <taxon>Roseobacteraceae</taxon>
        <taxon>Roseivivax</taxon>
    </lineage>
</organism>
<feature type="domain" description="Cytochrome c" evidence="5">
    <location>
        <begin position="38"/>
        <end position="146"/>
    </location>
</feature>
<dbReference type="InterPro" id="IPR009056">
    <property type="entry name" value="Cyt_c-like_dom"/>
</dbReference>
<evidence type="ECO:0000313" key="7">
    <source>
        <dbReference type="Proteomes" id="UP000186684"/>
    </source>
</evidence>
<reference evidence="7" key="1">
    <citation type="submission" date="2017-01" db="EMBL/GenBank/DDBJ databases">
        <authorList>
            <person name="Varghese N."/>
            <person name="Submissions S."/>
        </authorList>
    </citation>
    <scope>NUCLEOTIDE SEQUENCE [LARGE SCALE GENOMIC DNA]</scope>
    <source>
        <strain evidence="7">DSM 29430</strain>
    </source>
</reference>
<sequence>MLRKLTSLAAIVLVTGGAGLWLTKPRTVASEVYAGLTGDAARGATTFTAAGCASCHYAPDAEGEAKRVLSGGQAFKTEFGTFHAPNISPHPQAGIGDWSLTEFASAVRLGTAPEGHHYYPAFPYSSYIRLEPQQIADLWAHLQTLPESDVPSKPHDLGFPFSIRASLGGWKMLYLSEDWVMDDPATHELARGRELVEALGHCGECHTPRTALGGLDRKRWLDGAANPSGEGEIPGIAPAHLDWSSTDIAYYLETGFTPDFDSAGGHMVAVVDNFAALPAEDRAAVAAYLKALGE</sequence>
<dbReference type="PROSITE" id="PS51007">
    <property type="entry name" value="CYTC"/>
    <property type="match status" value="2"/>
</dbReference>
<dbReference type="AlphaFoldDB" id="A0A1N7MPV1"/>
<dbReference type="EMBL" id="FTOQ01000005">
    <property type="protein sequence ID" value="SIS88137.1"/>
    <property type="molecule type" value="Genomic_DNA"/>
</dbReference>
<evidence type="ECO:0000313" key="6">
    <source>
        <dbReference type="EMBL" id="SIS88137.1"/>
    </source>
</evidence>
<dbReference type="GO" id="GO:0046872">
    <property type="term" value="F:metal ion binding"/>
    <property type="evidence" value="ECO:0007669"/>
    <property type="project" value="UniProtKB-KW"/>
</dbReference>
<keyword evidence="1 4" id="KW-0349">Heme</keyword>
<dbReference type="PANTHER" id="PTHR35008">
    <property type="entry name" value="BLL4482 PROTEIN-RELATED"/>
    <property type="match status" value="1"/>
</dbReference>
<dbReference type="InterPro" id="IPR036909">
    <property type="entry name" value="Cyt_c-like_dom_sf"/>
</dbReference>
<dbReference type="InterPro" id="IPR051459">
    <property type="entry name" value="Cytochrome_c-type_DH"/>
</dbReference>
<dbReference type="GO" id="GO:0020037">
    <property type="term" value="F:heme binding"/>
    <property type="evidence" value="ECO:0007669"/>
    <property type="project" value="InterPro"/>
</dbReference>
<dbReference type="STRING" id="633194.SAMN05421759_10569"/>
<dbReference type="Pfam" id="PF00034">
    <property type="entry name" value="Cytochrom_C"/>
    <property type="match status" value="2"/>
</dbReference>
<accession>A0A1N7MPV1</accession>
<dbReference type="PANTHER" id="PTHR35008:SF8">
    <property type="entry name" value="ALCOHOL DEHYDROGENASE CYTOCHROME C SUBUNIT"/>
    <property type="match status" value="1"/>
</dbReference>
<proteinExistence type="predicted"/>
<keyword evidence="3 4" id="KW-0408">Iron</keyword>
<evidence type="ECO:0000256" key="2">
    <source>
        <dbReference type="ARBA" id="ARBA00022723"/>
    </source>
</evidence>
<dbReference type="Proteomes" id="UP000186684">
    <property type="component" value="Unassembled WGS sequence"/>
</dbReference>
<evidence type="ECO:0000256" key="1">
    <source>
        <dbReference type="ARBA" id="ARBA00022617"/>
    </source>
</evidence>
<name>A0A1N7MPV1_9RHOB</name>
<feature type="domain" description="Cytochrome c" evidence="5">
    <location>
        <begin position="187"/>
        <end position="293"/>
    </location>
</feature>
<keyword evidence="2 4" id="KW-0479">Metal-binding</keyword>
<dbReference type="OrthoDB" id="9811281at2"/>
<dbReference type="RefSeq" id="WP_076448053.1">
    <property type="nucleotide sequence ID" value="NZ_FTOQ01000005.1"/>
</dbReference>
<dbReference type="Gene3D" id="1.10.760.10">
    <property type="entry name" value="Cytochrome c-like domain"/>
    <property type="match status" value="2"/>
</dbReference>
<keyword evidence="7" id="KW-1185">Reference proteome</keyword>
<gene>
    <name evidence="6" type="ORF">SAMN05421759_10569</name>
</gene>
<evidence type="ECO:0000256" key="3">
    <source>
        <dbReference type="ARBA" id="ARBA00023004"/>
    </source>
</evidence>
<evidence type="ECO:0000256" key="4">
    <source>
        <dbReference type="PROSITE-ProRule" id="PRU00433"/>
    </source>
</evidence>
<evidence type="ECO:0000259" key="5">
    <source>
        <dbReference type="PROSITE" id="PS51007"/>
    </source>
</evidence>
<dbReference type="GO" id="GO:0009055">
    <property type="term" value="F:electron transfer activity"/>
    <property type="evidence" value="ECO:0007669"/>
    <property type="project" value="InterPro"/>
</dbReference>
<dbReference type="SUPFAM" id="SSF46626">
    <property type="entry name" value="Cytochrome c"/>
    <property type="match status" value="2"/>
</dbReference>
<protein>
    <submittedName>
        <fullName evidence="6">Cytochrome c, mono-and diheme variants</fullName>
    </submittedName>
</protein>